<evidence type="ECO:0000256" key="1">
    <source>
        <dbReference type="SAM" id="MobiDB-lite"/>
    </source>
</evidence>
<accession>A0A1R0H676</accession>
<evidence type="ECO:0000313" key="3">
    <source>
        <dbReference type="EMBL" id="OLY84649.1"/>
    </source>
</evidence>
<comment type="caution">
    <text evidence="3">The sequence shown here is derived from an EMBL/GenBank/DDBJ whole genome shotgun (WGS) entry which is preliminary data.</text>
</comment>
<feature type="domain" description="N-acetyltransferase" evidence="2">
    <location>
        <begin position="243"/>
        <end position="383"/>
    </location>
</feature>
<name>A0A1R0H676_9FUNG</name>
<dbReference type="InterPro" id="IPR000182">
    <property type="entry name" value="GNAT_dom"/>
</dbReference>
<dbReference type="OrthoDB" id="4080456at2759"/>
<dbReference type="Pfam" id="PF00583">
    <property type="entry name" value="Acetyltransf_1"/>
    <property type="match status" value="1"/>
</dbReference>
<dbReference type="GO" id="GO:0016747">
    <property type="term" value="F:acyltransferase activity, transferring groups other than amino-acyl groups"/>
    <property type="evidence" value="ECO:0007669"/>
    <property type="project" value="InterPro"/>
</dbReference>
<dbReference type="PROSITE" id="PS51186">
    <property type="entry name" value="GNAT"/>
    <property type="match status" value="1"/>
</dbReference>
<organism evidence="3 4">
    <name type="scientific">Smittium mucronatum</name>
    <dbReference type="NCBI Taxonomy" id="133383"/>
    <lineage>
        <taxon>Eukaryota</taxon>
        <taxon>Fungi</taxon>
        <taxon>Fungi incertae sedis</taxon>
        <taxon>Zoopagomycota</taxon>
        <taxon>Kickxellomycotina</taxon>
        <taxon>Harpellomycetes</taxon>
        <taxon>Harpellales</taxon>
        <taxon>Legeriomycetaceae</taxon>
        <taxon>Smittium</taxon>
    </lineage>
</organism>
<sequence length="383" mass="44314">MDGPLSNNTAPTENNSDELGYNSVPPTTNHKARQITEKKEWQVLSLLQLKNSDLPAVVKRYRRKLQLRRLKRMIGAKMLVNVDQVIANYVKSQKPFEPWAFRDSDCISENIVTEQSKRIEHFLLLKENLLSDNPVSINDPSFSSQNFNKQSANTTTTNYENSFLSRLYGKSCYPDYLVYQNIQISPFHGRILRPFIWSLKIEPLNYPPRIKLNKLILTRAHPLLRKQLGSLKHTSSYYTDEYVSFCYFNKIHLDQVNELLTNSFWPGIDMSEALSCPEFSIIAVYKRKVVGCAFLTPDAYLTYIAVASGFNRIGIASYMLFQLIQSLPTKDITLHVQATNPAMILYQKFGFKPEKFVLDFYSAYYPVNSSICKNSFFMRLRRI</sequence>
<evidence type="ECO:0000313" key="4">
    <source>
        <dbReference type="Proteomes" id="UP000187455"/>
    </source>
</evidence>
<keyword evidence="4" id="KW-1185">Reference proteome</keyword>
<dbReference type="Proteomes" id="UP000187455">
    <property type="component" value="Unassembled WGS sequence"/>
</dbReference>
<protein>
    <submittedName>
        <fullName evidence="3">Cysteine-rich protein 2-binding protein</fullName>
    </submittedName>
</protein>
<dbReference type="EMBL" id="LSSL01000422">
    <property type="protein sequence ID" value="OLY84649.1"/>
    <property type="molecule type" value="Genomic_DNA"/>
</dbReference>
<feature type="region of interest" description="Disordered" evidence="1">
    <location>
        <begin position="1"/>
        <end position="32"/>
    </location>
</feature>
<dbReference type="STRING" id="133383.A0A1R0H676"/>
<evidence type="ECO:0000259" key="2">
    <source>
        <dbReference type="PROSITE" id="PS51186"/>
    </source>
</evidence>
<reference evidence="3 4" key="1">
    <citation type="journal article" date="2016" name="Mol. Biol. Evol.">
        <title>Genome-Wide Survey of Gut Fungi (Harpellales) Reveals the First Horizontally Transferred Ubiquitin Gene from a Mosquito Host.</title>
        <authorList>
            <person name="Wang Y."/>
            <person name="White M.M."/>
            <person name="Kvist S."/>
            <person name="Moncalvo J.M."/>
        </authorList>
    </citation>
    <scope>NUCLEOTIDE SEQUENCE [LARGE SCALE GENOMIC DNA]</scope>
    <source>
        <strain evidence="3 4">ALG-7-W6</strain>
    </source>
</reference>
<dbReference type="InterPro" id="IPR016181">
    <property type="entry name" value="Acyl_CoA_acyltransferase"/>
</dbReference>
<dbReference type="SUPFAM" id="SSF55729">
    <property type="entry name" value="Acyl-CoA N-acyltransferases (Nat)"/>
    <property type="match status" value="1"/>
</dbReference>
<dbReference type="AlphaFoldDB" id="A0A1R0H676"/>
<dbReference type="Gene3D" id="3.40.630.30">
    <property type="match status" value="1"/>
</dbReference>
<gene>
    <name evidence="3" type="ORF">AYI68_g1184</name>
</gene>
<proteinExistence type="predicted"/>
<feature type="compositionally biased region" description="Polar residues" evidence="1">
    <location>
        <begin position="1"/>
        <end position="14"/>
    </location>
</feature>